<comment type="caution">
    <text evidence="1">The sequence shown here is derived from an EMBL/GenBank/DDBJ whole genome shotgun (WGS) entry which is preliminary data.</text>
</comment>
<organism evidence="1 2">
    <name type="scientific">Mucilaginibacter polytrichastri</name>
    <dbReference type="NCBI Taxonomy" id="1302689"/>
    <lineage>
        <taxon>Bacteria</taxon>
        <taxon>Pseudomonadati</taxon>
        <taxon>Bacteroidota</taxon>
        <taxon>Sphingobacteriia</taxon>
        <taxon>Sphingobacteriales</taxon>
        <taxon>Sphingobacteriaceae</taxon>
        <taxon>Mucilaginibacter</taxon>
    </lineage>
</organism>
<evidence type="ECO:0000313" key="1">
    <source>
        <dbReference type="EMBL" id="OKS85742.1"/>
    </source>
</evidence>
<protein>
    <recommendedName>
        <fullName evidence="3">PRTRC system protein B</fullName>
    </recommendedName>
</protein>
<dbReference type="InterPro" id="IPR032787">
    <property type="entry name" value="Prok-E2_D"/>
</dbReference>
<dbReference type="AlphaFoldDB" id="A0A1Q5ZVD9"/>
<accession>A0A1Q5ZVD9</accession>
<gene>
    <name evidence="1" type="ORF">RG47T_1188</name>
</gene>
<proteinExistence type="predicted"/>
<sequence length="246" mass="27978">MYPTKRSAMKNITETFGALYHPVKAFVVFQKDSPENDTYVECYDMDENGFPINAHPLSIRESTQLANALDTSDELKRNFLKPSGLMPKNVLYINPDHNGYAIWHTPKQKVDLFFVEGLGIPNGKAAIPPLLWKASRGTLQVYALEGDSNITTDTPLYHAPFFNLYENGRVCMGTVKIKIPADCLLEEFIHLWQQYFFNSFFSHTLGGRIRVNGNVIQLWQSLVGTKKQFPINFLQENGLTLKKILS</sequence>
<dbReference type="EMBL" id="MPPL01000001">
    <property type="protein sequence ID" value="OKS85742.1"/>
    <property type="molecule type" value="Genomic_DNA"/>
</dbReference>
<dbReference type="STRING" id="1302689.RG47T_1188"/>
<evidence type="ECO:0000313" key="2">
    <source>
        <dbReference type="Proteomes" id="UP000186720"/>
    </source>
</evidence>
<dbReference type="Pfam" id="PF14460">
    <property type="entry name" value="Prok-E2_D"/>
    <property type="match status" value="1"/>
</dbReference>
<reference evidence="1 2" key="1">
    <citation type="submission" date="2016-11" db="EMBL/GenBank/DDBJ databases">
        <title>Whole Genome Sequencing of Mucilaginibacter polytrichastri RG4-7(T) isolated from the moss sample.</title>
        <authorList>
            <person name="Li Y."/>
        </authorList>
    </citation>
    <scope>NUCLEOTIDE SEQUENCE [LARGE SCALE GENOMIC DNA]</scope>
    <source>
        <strain evidence="1 2">RG4-7</strain>
    </source>
</reference>
<evidence type="ECO:0008006" key="3">
    <source>
        <dbReference type="Google" id="ProtNLM"/>
    </source>
</evidence>
<name>A0A1Q5ZVD9_9SPHI</name>
<keyword evidence="2" id="KW-1185">Reference proteome</keyword>
<dbReference type="Proteomes" id="UP000186720">
    <property type="component" value="Unassembled WGS sequence"/>
</dbReference>